<keyword evidence="3" id="KW-1185">Reference proteome</keyword>
<dbReference type="Proteomes" id="UP000504638">
    <property type="component" value="Unplaced"/>
</dbReference>
<feature type="region of interest" description="Disordered" evidence="1">
    <location>
        <begin position="58"/>
        <end position="161"/>
    </location>
</feature>
<proteinExistence type="predicted"/>
<feature type="compositionally biased region" description="Acidic residues" evidence="1">
    <location>
        <begin position="142"/>
        <end position="152"/>
    </location>
</feature>
<reference evidence="4" key="2">
    <citation type="submission" date="2020-04" db="EMBL/GenBank/DDBJ databases">
        <authorList>
            <consortium name="NCBI Genome Project"/>
        </authorList>
    </citation>
    <scope>NUCLEOTIDE SEQUENCE</scope>
    <source>
        <strain evidence="4">CBS 781.70</strain>
    </source>
</reference>
<evidence type="ECO:0000313" key="3">
    <source>
        <dbReference type="Proteomes" id="UP000504638"/>
    </source>
</evidence>
<dbReference type="EMBL" id="ML975165">
    <property type="protein sequence ID" value="KAF1810706.1"/>
    <property type="molecule type" value="Genomic_DNA"/>
</dbReference>
<name>A0A6G1FYF7_9PEZI</name>
<evidence type="ECO:0000313" key="4">
    <source>
        <dbReference type="RefSeq" id="XP_033532337.1"/>
    </source>
</evidence>
<protein>
    <submittedName>
        <fullName evidence="2 4">Uncharacterized protein</fullName>
    </submittedName>
</protein>
<evidence type="ECO:0000256" key="1">
    <source>
        <dbReference type="SAM" id="MobiDB-lite"/>
    </source>
</evidence>
<accession>A0A6G1FYF7</accession>
<organism evidence="2">
    <name type="scientific">Eremomyces bilateralis CBS 781.70</name>
    <dbReference type="NCBI Taxonomy" id="1392243"/>
    <lineage>
        <taxon>Eukaryota</taxon>
        <taxon>Fungi</taxon>
        <taxon>Dikarya</taxon>
        <taxon>Ascomycota</taxon>
        <taxon>Pezizomycotina</taxon>
        <taxon>Dothideomycetes</taxon>
        <taxon>Dothideomycetes incertae sedis</taxon>
        <taxon>Eremomycetales</taxon>
        <taxon>Eremomycetaceae</taxon>
        <taxon>Eremomyces</taxon>
    </lineage>
</organism>
<reference evidence="2 4" key="1">
    <citation type="submission" date="2020-01" db="EMBL/GenBank/DDBJ databases">
        <authorList>
            <consortium name="DOE Joint Genome Institute"/>
            <person name="Haridas S."/>
            <person name="Albert R."/>
            <person name="Binder M."/>
            <person name="Bloem J."/>
            <person name="Labutti K."/>
            <person name="Salamov A."/>
            <person name="Andreopoulos B."/>
            <person name="Baker S.E."/>
            <person name="Barry K."/>
            <person name="Bills G."/>
            <person name="Bluhm B.H."/>
            <person name="Cannon C."/>
            <person name="Castanera R."/>
            <person name="Culley D.E."/>
            <person name="Daum C."/>
            <person name="Ezra D."/>
            <person name="Gonzalez J.B."/>
            <person name="Henrissat B."/>
            <person name="Kuo A."/>
            <person name="Liang C."/>
            <person name="Lipzen A."/>
            <person name="Lutzoni F."/>
            <person name="Magnuson J."/>
            <person name="Mondo S."/>
            <person name="Nolan M."/>
            <person name="Ohm R."/>
            <person name="Pangilinan J."/>
            <person name="Park H.-J."/>
            <person name="Ramirez L."/>
            <person name="Alfaro M."/>
            <person name="Sun H."/>
            <person name="Tritt A."/>
            <person name="Yoshinaga Y."/>
            <person name="Zwiers L.-H."/>
            <person name="Turgeon B.G."/>
            <person name="Goodwin S.B."/>
            <person name="Spatafora J.W."/>
            <person name="Crous P.W."/>
            <person name="Grigoriev I.V."/>
        </authorList>
    </citation>
    <scope>NUCLEOTIDE SEQUENCE</scope>
    <source>
        <strain evidence="2 4">CBS 781.70</strain>
    </source>
</reference>
<gene>
    <name evidence="2 4" type="ORF">P152DRAFT_491156</name>
</gene>
<reference evidence="4" key="3">
    <citation type="submission" date="2025-04" db="UniProtKB">
        <authorList>
            <consortium name="RefSeq"/>
        </authorList>
    </citation>
    <scope>IDENTIFICATION</scope>
    <source>
        <strain evidence="4">CBS 781.70</strain>
    </source>
</reference>
<dbReference type="GeneID" id="54422731"/>
<evidence type="ECO:0000313" key="2">
    <source>
        <dbReference type="EMBL" id="KAF1810706.1"/>
    </source>
</evidence>
<sequence>MPIQWDAQNDALLFACIVKVQPLTRDAKEKILEIWPNENPLTMRALEQHITAVVKRGMSGVNGGSAQGTPSKPKATANGSATDDGARPTPKKRGRKAKDENASAGPKKRVKQDPNANGFADVNKETKANGFSEIKSDPATDAADEADVEEETTNGATKQIV</sequence>
<dbReference type="AlphaFoldDB" id="A0A6G1FYF7"/>
<dbReference type="RefSeq" id="XP_033532337.1">
    <property type="nucleotide sequence ID" value="XM_033682161.1"/>
</dbReference>